<accession>A0A7C9P2A6</accession>
<comment type="subcellular location">
    <subcellularLocation>
        <location evidence="1">Membrane</location>
    </subcellularLocation>
</comment>
<keyword evidence="2 5" id="KW-0812">Transmembrane</keyword>
<proteinExistence type="predicted"/>
<feature type="transmembrane region" description="Helical" evidence="5">
    <location>
        <begin position="49"/>
        <end position="67"/>
    </location>
</feature>
<dbReference type="EMBL" id="JAAEHK010000001">
    <property type="protein sequence ID" value="NDL68970.1"/>
    <property type="molecule type" value="Genomic_DNA"/>
</dbReference>
<evidence type="ECO:0000256" key="4">
    <source>
        <dbReference type="ARBA" id="ARBA00023136"/>
    </source>
</evidence>
<evidence type="ECO:0000256" key="5">
    <source>
        <dbReference type="SAM" id="Phobius"/>
    </source>
</evidence>
<dbReference type="RefSeq" id="WP_162216926.1">
    <property type="nucleotide sequence ID" value="NZ_JAAEHK010000001.1"/>
</dbReference>
<dbReference type="GO" id="GO:0016020">
    <property type="term" value="C:membrane"/>
    <property type="evidence" value="ECO:0007669"/>
    <property type="project" value="UniProtKB-SubCell"/>
</dbReference>
<dbReference type="PROSITE" id="PS50262">
    <property type="entry name" value="G_PROTEIN_RECEP_F1_2"/>
    <property type="match status" value="1"/>
</dbReference>
<evidence type="ECO:0000313" key="8">
    <source>
        <dbReference type="Proteomes" id="UP000480312"/>
    </source>
</evidence>
<evidence type="ECO:0000256" key="2">
    <source>
        <dbReference type="ARBA" id="ARBA00022692"/>
    </source>
</evidence>
<dbReference type="AlphaFoldDB" id="A0A7C9P2A6"/>
<name>A0A7C9P2A6_9GAMM</name>
<feature type="transmembrane region" description="Helical" evidence="5">
    <location>
        <begin position="17"/>
        <end position="37"/>
    </location>
</feature>
<evidence type="ECO:0000313" key="7">
    <source>
        <dbReference type="EMBL" id="NDL68970.1"/>
    </source>
</evidence>
<keyword evidence="3 5" id="KW-1133">Transmembrane helix</keyword>
<sequence length="113" mass="12617">MTIAGVLTILMYALAPFMWPLIIGLIAIIGLHLLAYLRGYQITRYRHRLTTLLALVIGLTAIVWVPWLTHSSLGYVATLFDWIALSGAAVATFLVAFTILHPLSYLIRLHNET</sequence>
<keyword evidence="4 5" id="KW-0472">Membrane</keyword>
<dbReference type="InterPro" id="IPR017452">
    <property type="entry name" value="GPCR_Rhodpsn_7TM"/>
</dbReference>
<gene>
    <name evidence="7" type="ORF">GPL32_00420</name>
</gene>
<protein>
    <recommendedName>
        <fullName evidence="6">G-protein coupled receptors family 1 profile domain-containing protein</fullName>
    </recommendedName>
</protein>
<dbReference type="OrthoDB" id="6119666at2"/>
<evidence type="ECO:0000259" key="6">
    <source>
        <dbReference type="PROSITE" id="PS50262"/>
    </source>
</evidence>
<comment type="caution">
    <text evidence="7">The sequence shown here is derived from an EMBL/GenBank/DDBJ whole genome shotgun (WGS) entry which is preliminary data.</text>
</comment>
<dbReference type="Proteomes" id="UP000480312">
    <property type="component" value="Unassembled WGS sequence"/>
</dbReference>
<organism evidence="7 8">
    <name type="scientific">Vreelandella alkaliphila</name>
    <dbReference type="NCBI Taxonomy" id="272774"/>
    <lineage>
        <taxon>Bacteria</taxon>
        <taxon>Pseudomonadati</taxon>
        <taxon>Pseudomonadota</taxon>
        <taxon>Gammaproteobacteria</taxon>
        <taxon>Oceanospirillales</taxon>
        <taxon>Halomonadaceae</taxon>
        <taxon>Vreelandella</taxon>
    </lineage>
</organism>
<evidence type="ECO:0000256" key="3">
    <source>
        <dbReference type="ARBA" id="ARBA00022989"/>
    </source>
</evidence>
<reference evidence="7 8" key="1">
    <citation type="submission" date="2020-01" db="EMBL/GenBank/DDBJ databases">
        <title>Whole genome sequencing of Halomonas alkaliphila strain LS44.</title>
        <authorList>
            <person name="Kumar S."/>
            <person name="Paul D."/>
            <person name="Shouche Y."/>
            <person name="Suryavanshi M.V."/>
        </authorList>
    </citation>
    <scope>NUCLEOTIDE SEQUENCE [LARGE SCALE GENOMIC DNA]</scope>
    <source>
        <strain evidence="7 8">LS44</strain>
    </source>
</reference>
<feature type="domain" description="G-protein coupled receptors family 1 profile" evidence="6">
    <location>
        <begin position="1"/>
        <end position="105"/>
    </location>
</feature>
<feature type="transmembrane region" description="Helical" evidence="5">
    <location>
        <begin position="79"/>
        <end position="100"/>
    </location>
</feature>
<evidence type="ECO:0000256" key="1">
    <source>
        <dbReference type="ARBA" id="ARBA00004370"/>
    </source>
</evidence>